<comment type="caution">
    <text evidence="1">The sequence shown here is derived from an EMBL/GenBank/DDBJ whole genome shotgun (WGS) entry which is preliminary data.</text>
</comment>
<evidence type="ECO:0000313" key="2">
    <source>
        <dbReference type="Proteomes" id="UP001159363"/>
    </source>
</evidence>
<sequence>MFNARANSMSLTRPRILKEVLCLLKARAVNYKEYEKFALNINVHISYYLSDDHILGPHSNVQVTMVRGVFASWKQYDFDVTMTSELLKNIIREREACGIRVVSVTCGMGGNMLNVTGRSCENAPLLFSWCTALAVRYMLNKNTESNFSELVNDTINVLNSIIVSKGEKTPPQEWIWFEFEEPRKYFKAVIPQLRAGSRKSLLLLQKSFVTSIKSLIGLFEDMRTWVVLILKNNLLFHTKPLSTGYQFPREGLLVRSKNSAKK</sequence>
<gene>
    <name evidence="1" type="ORF">PR048_022702</name>
</gene>
<dbReference type="EMBL" id="JARBHB010000009">
    <property type="protein sequence ID" value="KAJ8874813.1"/>
    <property type="molecule type" value="Genomic_DNA"/>
</dbReference>
<protein>
    <submittedName>
        <fullName evidence="1">Uncharacterized protein</fullName>
    </submittedName>
</protein>
<name>A0ABQ9GS23_9NEOP</name>
<accession>A0ABQ9GS23</accession>
<keyword evidence="2" id="KW-1185">Reference proteome</keyword>
<reference evidence="1 2" key="1">
    <citation type="submission" date="2023-02" db="EMBL/GenBank/DDBJ databases">
        <title>LHISI_Scaffold_Assembly.</title>
        <authorList>
            <person name="Stuart O.P."/>
            <person name="Cleave R."/>
            <person name="Magrath M.J.L."/>
            <person name="Mikheyev A.S."/>
        </authorList>
    </citation>
    <scope>NUCLEOTIDE SEQUENCE [LARGE SCALE GENOMIC DNA]</scope>
    <source>
        <strain evidence="1">Daus_M_001</strain>
        <tissue evidence="1">Leg muscle</tissue>
    </source>
</reference>
<dbReference type="Proteomes" id="UP001159363">
    <property type="component" value="Chromosome 8"/>
</dbReference>
<proteinExistence type="predicted"/>
<evidence type="ECO:0000313" key="1">
    <source>
        <dbReference type="EMBL" id="KAJ8874813.1"/>
    </source>
</evidence>
<organism evidence="1 2">
    <name type="scientific">Dryococelus australis</name>
    <dbReference type="NCBI Taxonomy" id="614101"/>
    <lineage>
        <taxon>Eukaryota</taxon>
        <taxon>Metazoa</taxon>
        <taxon>Ecdysozoa</taxon>
        <taxon>Arthropoda</taxon>
        <taxon>Hexapoda</taxon>
        <taxon>Insecta</taxon>
        <taxon>Pterygota</taxon>
        <taxon>Neoptera</taxon>
        <taxon>Polyneoptera</taxon>
        <taxon>Phasmatodea</taxon>
        <taxon>Verophasmatodea</taxon>
        <taxon>Anareolatae</taxon>
        <taxon>Phasmatidae</taxon>
        <taxon>Eurycanthinae</taxon>
        <taxon>Dryococelus</taxon>
    </lineage>
</organism>